<dbReference type="EMBL" id="JBHLUE010000021">
    <property type="protein sequence ID" value="MFC0567366.1"/>
    <property type="molecule type" value="Genomic_DNA"/>
</dbReference>
<gene>
    <name evidence="4" type="ORF">ACFFHU_24900</name>
</gene>
<dbReference type="Gene3D" id="2.120.10.80">
    <property type="entry name" value="Kelch-type beta propeller"/>
    <property type="match status" value="2"/>
</dbReference>
<organism evidence="4 5">
    <name type="scientific">Plantactinospora siamensis</name>
    <dbReference type="NCBI Taxonomy" id="555372"/>
    <lineage>
        <taxon>Bacteria</taxon>
        <taxon>Bacillati</taxon>
        <taxon>Actinomycetota</taxon>
        <taxon>Actinomycetes</taxon>
        <taxon>Micromonosporales</taxon>
        <taxon>Micromonosporaceae</taxon>
        <taxon>Plantactinospora</taxon>
    </lineage>
</organism>
<evidence type="ECO:0000259" key="3">
    <source>
        <dbReference type="Pfam" id="PF20248"/>
    </source>
</evidence>
<evidence type="ECO:0000256" key="1">
    <source>
        <dbReference type="ARBA" id="ARBA00022441"/>
    </source>
</evidence>
<dbReference type="InterPro" id="IPR006652">
    <property type="entry name" value="Kelch_1"/>
</dbReference>
<dbReference type="SUPFAM" id="SSF117281">
    <property type="entry name" value="Kelch motif"/>
    <property type="match status" value="2"/>
</dbReference>
<feature type="domain" description="DUF6603" evidence="3">
    <location>
        <begin position="426"/>
        <end position="988"/>
    </location>
</feature>
<protein>
    <submittedName>
        <fullName evidence="4">DUF6603 domain-containing protein</fullName>
    </submittedName>
</protein>
<dbReference type="PANTHER" id="PTHR46344:SF27">
    <property type="entry name" value="KELCH REPEAT SUPERFAMILY PROTEIN"/>
    <property type="match status" value="1"/>
</dbReference>
<keyword evidence="5" id="KW-1185">Reference proteome</keyword>
<dbReference type="RefSeq" id="WP_377342664.1">
    <property type="nucleotide sequence ID" value="NZ_JBHLUE010000021.1"/>
</dbReference>
<sequence>MAEQAGTIELVALELAQLLGRLAGKLTDDEVLDTLEELGVRFPDQLLTDPAITAARTTITTVTGQLDELVKNLTTAIDGGDTASVVGASLALVTQLGRITAAIPELAAALQSRGPTLPGITAAMVNDLVTDLPRKLTDLLLADLLQLTPGGAAILTLLGVLERTFVAGDPGNPALPPHEKVSVHLDRLVPALTDPVGHLRALYGWGAGTFDAARLLTALETALARLGLPVLLVPGAAPELQAFAVTVRPTADGAGLDVSLALTATASAGFDVPVSPPNWTAHVGLAGGLAAETHGTLRPPLDIALSPPSGTLTGEVTVALTRAAAEPFVLLGQAGGSRLEFAGLRLDGALRLALDPTSGQFRAAPEASGEITGGRLVIDLSGGDGFIATVTGGGRIESEFGVGFAFTPETGLRFHGSGGLEIAVPVHVEVGPAEITTLYLAARPTGGAVPVELSAGMSARLGPVSAAVDRIGVVADLGFPSGGGNLGPANIGFAFKPPNGVGLSVDAGLVVGGGYLFADPDRGEYAGALELEFADFLALKAIGLISTRMPDGSPGFSLLVVLTAEFGGTGIQLGYGFTLLAVGGILGLNRGMNLSALVEGVRTGAVDAVMFPRDVVANAPRILSDLRSFFPAEAGTFLIGPMAKIGWGTPTLISVSLGVVIEIPGNLAVLGVLRAVLPTAELPLLQLQVAFVGALEFDKQRLWFFAQIFDSRILTMPLTGGMGLVVAWGDNPDLVITVGGFHPAFRPPPLPFPVPDRLAVDVLNRAGQLIRVSGYFAITSNTVQFGGRAELKLGFGGFGIEGHLGFDALFQFSPFHFVVSVDGGVSLKAFGVGLFHITLHFQLEGPAPWRAHGRGSIGFLFFEISADFDITWGESRDTTLPPVDVLPLLAAEITKVEGWLTRLPSGRGALVNLRTLPATDELVLHPLGTLVVRQRALPLDIRVDRIGARRARDGNRFSVTPVAGSGFALVSVTGDKFAMAQYQDLSDAEKLSLPAYADQDAGVELAGQQGALASARVVRRSARFEAIVVDSRRRTGLRAEPTVVATPARRTLTSVSPAVFGQLLAGSSTSRSPLSQQDARRRQPFAAEDTVTLGNQRFVVAYVRNNQQAFPPRSGPATLPGGAAAATFRSRAAAQDALADWVRAAPGLAGTVHVIPAADAAAPLAVPNTWSVAGPLPTPAAWTTPGPPAVRLRDGRLLTVSGGAAALFDPVGGVWLTGPAPHAPHDGHTLTLLADGRVLLAGVGPEIYDPLAGTWTATGAASPRAGHSATLLPDGTVLVAGGEHDGRPVHPVERFDPATGAWTVTAPLTVDRSGHQAVRQDHGRVLVIGGELLTGGPRRAIADCEIFDPATGRWTPTGDLGAARAAHTATALPDGTVLVTGGDRVGVRADGSYRAGSLDSAERFDPATGAWTPAASLPGPRTRHRAVALPTGAVLLVGGTSGPGFTAGYRSVTSYDPVRDRWSATGGLTTGRWSAAVADLADGRIVVAGGLVAPGQPTAGTEIFTP</sequence>
<dbReference type="SMART" id="SM00612">
    <property type="entry name" value="Kelch"/>
    <property type="match status" value="4"/>
</dbReference>
<dbReference type="Pfam" id="PF24681">
    <property type="entry name" value="Kelch_KLHDC2_KLHL20_DRC7"/>
    <property type="match status" value="1"/>
</dbReference>
<dbReference type="InterPro" id="IPR037293">
    <property type="entry name" value="Gal_Oxidase_central_sf"/>
</dbReference>
<proteinExistence type="predicted"/>
<evidence type="ECO:0000313" key="5">
    <source>
        <dbReference type="Proteomes" id="UP001589894"/>
    </source>
</evidence>
<name>A0ABV6P338_9ACTN</name>
<accession>A0ABV6P338</accession>
<dbReference type="InterPro" id="IPR015915">
    <property type="entry name" value="Kelch-typ_b-propeller"/>
</dbReference>
<evidence type="ECO:0000256" key="2">
    <source>
        <dbReference type="ARBA" id="ARBA00022737"/>
    </source>
</evidence>
<dbReference type="Pfam" id="PF20248">
    <property type="entry name" value="DUF6603"/>
    <property type="match status" value="1"/>
</dbReference>
<evidence type="ECO:0000313" key="4">
    <source>
        <dbReference type="EMBL" id="MFC0567366.1"/>
    </source>
</evidence>
<reference evidence="4 5" key="1">
    <citation type="submission" date="2024-09" db="EMBL/GenBank/DDBJ databases">
        <authorList>
            <person name="Sun Q."/>
            <person name="Mori K."/>
        </authorList>
    </citation>
    <scope>NUCLEOTIDE SEQUENCE [LARGE SCALE GENOMIC DNA]</scope>
    <source>
        <strain evidence="4 5">TBRC 2205</strain>
    </source>
</reference>
<keyword evidence="1" id="KW-0880">Kelch repeat</keyword>
<dbReference type="PANTHER" id="PTHR46344">
    <property type="entry name" value="OS02G0202900 PROTEIN"/>
    <property type="match status" value="1"/>
</dbReference>
<comment type="caution">
    <text evidence="4">The sequence shown here is derived from an EMBL/GenBank/DDBJ whole genome shotgun (WGS) entry which is preliminary data.</text>
</comment>
<dbReference type="Proteomes" id="UP001589894">
    <property type="component" value="Unassembled WGS sequence"/>
</dbReference>
<dbReference type="InterPro" id="IPR046538">
    <property type="entry name" value="DUF6603"/>
</dbReference>
<keyword evidence="2" id="KW-0677">Repeat</keyword>
<dbReference type="Gene3D" id="2.130.10.80">
    <property type="entry name" value="Galactose oxidase/kelch, beta-propeller"/>
    <property type="match status" value="1"/>
</dbReference>